<evidence type="ECO:0000256" key="1">
    <source>
        <dbReference type="SAM" id="MobiDB-lite"/>
    </source>
</evidence>
<feature type="region of interest" description="Disordered" evidence="1">
    <location>
        <begin position="42"/>
        <end position="61"/>
    </location>
</feature>
<dbReference type="Proteomes" id="UP000692954">
    <property type="component" value="Unassembled WGS sequence"/>
</dbReference>
<keyword evidence="3" id="KW-1185">Reference proteome</keyword>
<sequence>MSNENAIDLVLKNLDQQGQLTKVNPKQKHQVFEIFNQSKSKKSGASNLFEKMRKRNYSIRQ</sequence>
<evidence type="ECO:0000313" key="2">
    <source>
        <dbReference type="EMBL" id="CAD8054486.1"/>
    </source>
</evidence>
<protein>
    <submittedName>
        <fullName evidence="2">Uncharacterized protein</fullName>
    </submittedName>
</protein>
<gene>
    <name evidence="2" type="ORF">PSON_ATCC_30995.1.T0080320</name>
</gene>
<comment type="caution">
    <text evidence="2">The sequence shown here is derived from an EMBL/GenBank/DDBJ whole genome shotgun (WGS) entry which is preliminary data.</text>
</comment>
<dbReference type="EMBL" id="CAJJDN010000008">
    <property type="protein sequence ID" value="CAD8054486.1"/>
    <property type="molecule type" value="Genomic_DNA"/>
</dbReference>
<feature type="compositionally biased region" description="Basic residues" evidence="1">
    <location>
        <begin position="52"/>
        <end position="61"/>
    </location>
</feature>
<dbReference type="OrthoDB" id="2160638at2759"/>
<proteinExistence type="predicted"/>
<evidence type="ECO:0000313" key="3">
    <source>
        <dbReference type="Proteomes" id="UP000692954"/>
    </source>
</evidence>
<reference evidence="2" key="1">
    <citation type="submission" date="2021-01" db="EMBL/GenBank/DDBJ databases">
        <authorList>
            <consortium name="Genoscope - CEA"/>
            <person name="William W."/>
        </authorList>
    </citation>
    <scope>NUCLEOTIDE SEQUENCE</scope>
</reference>
<organism evidence="2 3">
    <name type="scientific">Paramecium sonneborni</name>
    <dbReference type="NCBI Taxonomy" id="65129"/>
    <lineage>
        <taxon>Eukaryota</taxon>
        <taxon>Sar</taxon>
        <taxon>Alveolata</taxon>
        <taxon>Ciliophora</taxon>
        <taxon>Intramacronucleata</taxon>
        <taxon>Oligohymenophorea</taxon>
        <taxon>Peniculida</taxon>
        <taxon>Parameciidae</taxon>
        <taxon>Paramecium</taxon>
    </lineage>
</organism>
<dbReference type="AlphaFoldDB" id="A0A8S1KNA6"/>
<accession>A0A8S1KNA6</accession>
<name>A0A8S1KNA6_9CILI</name>